<evidence type="ECO:0000256" key="8">
    <source>
        <dbReference type="ARBA" id="ARBA00022989"/>
    </source>
</evidence>
<evidence type="ECO:0000256" key="6">
    <source>
        <dbReference type="ARBA" id="ARBA00022723"/>
    </source>
</evidence>
<feature type="transmembrane region" description="Helical" evidence="12">
    <location>
        <begin position="326"/>
        <end position="347"/>
    </location>
</feature>
<dbReference type="PROSITE" id="PS51002">
    <property type="entry name" value="CYTB_NTER"/>
    <property type="match status" value="1"/>
</dbReference>
<dbReference type="GO" id="GO:0046872">
    <property type="term" value="F:metal ion binding"/>
    <property type="evidence" value="ECO:0007669"/>
    <property type="project" value="UniProtKB-KW"/>
</dbReference>
<dbReference type="GO" id="GO:0016020">
    <property type="term" value="C:membrane"/>
    <property type="evidence" value="ECO:0007669"/>
    <property type="project" value="UniProtKB-SubCell"/>
</dbReference>
<evidence type="ECO:0000256" key="11">
    <source>
        <dbReference type="PROSITE-ProRule" id="PRU00433"/>
    </source>
</evidence>
<feature type="domain" description="Cytochrome b/b6 C-terminal region profile" evidence="14">
    <location>
        <begin position="219"/>
        <end position="345"/>
    </location>
</feature>
<dbReference type="STRING" id="502025.Hoch_3893"/>
<dbReference type="InterPro" id="IPR016174">
    <property type="entry name" value="Di-haem_cyt_TM"/>
</dbReference>
<dbReference type="KEGG" id="hoh:Hoch_3893"/>
<keyword evidence="4" id="KW-0679">Respiratory chain</keyword>
<keyword evidence="8 12" id="KW-1133">Transmembrane helix</keyword>
<dbReference type="GO" id="GO:0020037">
    <property type="term" value="F:heme binding"/>
    <property type="evidence" value="ECO:0007669"/>
    <property type="project" value="InterPro"/>
</dbReference>
<proteinExistence type="predicted"/>
<reference evidence="16 17" key="1">
    <citation type="journal article" date="2010" name="Stand. Genomic Sci.">
        <title>Complete genome sequence of Haliangium ochraceum type strain (SMP-2).</title>
        <authorList>
            <consortium name="US DOE Joint Genome Institute (JGI-PGF)"/>
            <person name="Ivanova N."/>
            <person name="Daum C."/>
            <person name="Lang E."/>
            <person name="Abt B."/>
            <person name="Kopitz M."/>
            <person name="Saunders E."/>
            <person name="Lapidus A."/>
            <person name="Lucas S."/>
            <person name="Glavina Del Rio T."/>
            <person name="Nolan M."/>
            <person name="Tice H."/>
            <person name="Copeland A."/>
            <person name="Cheng J.F."/>
            <person name="Chen F."/>
            <person name="Bruce D."/>
            <person name="Goodwin L."/>
            <person name="Pitluck S."/>
            <person name="Mavromatis K."/>
            <person name="Pati A."/>
            <person name="Mikhailova N."/>
            <person name="Chen A."/>
            <person name="Palaniappan K."/>
            <person name="Land M."/>
            <person name="Hauser L."/>
            <person name="Chang Y.J."/>
            <person name="Jeffries C.D."/>
            <person name="Detter J.C."/>
            <person name="Brettin T."/>
            <person name="Rohde M."/>
            <person name="Goker M."/>
            <person name="Bristow J."/>
            <person name="Markowitz V."/>
            <person name="Eisen J.A."/>
            <person name="Hugenholtz P."/>
            <person name="Kyrpides N.C."/>
            <person name="Klenk H.P."/>
        </authorList>
    </citation>
    <scope>NUCLEOTIDE SEQUENCE [LARGE SCALE GENOMIC DNA]</scope>
    <source>
        <strain evidence="17">DSM 14365 / CIP 107738 / JCM 11303 / AJ 13395 / SMP-2</strain>
    </source>
</reference>
<evidence type="ECO:0000256" key="9">
    <source>
        <dbReference type="ARBA" id="ARBA00023004"/>
    </source>
</evidence>
<evidence type="ECO:0000256" key="3">
    <source>
        <dbReference type="ARBA" id="ARBA00022617"/>
    </source>
</evidence>
<dbReference type="GO" id="GO:0016491">
    <property type="term" value="F:oxidoreductase activity"/>
    <property type="evidence" value="ECO:0007669"/>
    <property type="project" value="InterPro"/>
</dbReference>
<evidence type="ECO:0000256" key="10">
    <source>
        <dbReference type="ARBA" id="ARBA00023136"/>
    </source>
</evidence>
<dbReference type="Pfam" id="PF00032">
    <property type="entry name" value="Cytochrom_B_C"/>
    <property type="match status" value="1"/>
</dbReference>
<evidence type="ECO:0000259" key="13">
    <source>
        <dbReference type="PROSITE" id="PS51002"/>
    </source>
</evidence>
<dbReference type="PANTHER" id="PTHR19271:SF16">
    <property type="entry name" value="CYTOCHROME B"/>
    <property type="match status" value="1"/>
</dbReference>
<dbReference type="eggNOG" id="COG1290">
    <property type="taxonomic scope" value="Bacteria"/>
</dbReference>
<evidence type="ECO:0000256" key="4">
    <source>
        <dbReference type="ARBA" id="ARBA00022660"/>
    </source>
</evidence>
<dbReference type="InterPro" id="IPR009056">
    <property type="entry name" value="Cyt_c-like_dom"/>
</dbReference>
<feature type="transmembrane region" description="Helical" evidence="12">
    <location>
        <begin position="117"/>
        <end position="138"/>
    </location>
</feature>
<dbReference type="SUPFAM" id="SSF81648">
    <property type="entry name" value="a domain/subunit of cytochrome bc1 complex (Ubiquinol-cytochrome c reductase)"/>
    <property type="match status" value="1"/>
</dbReference>
<sequence length="575" mass="63102">MKRVLDWLDDRTGYRQVVQHSLDEPVAGGASFAYVFGSVLTFILLLQMVTGVFLAMYYSPSATDAWASVAFIQDSVTMGWFIRGLHSYGASAMVIVSGLHLLQTGLYGAYKKPREMNWIVGVLMLGLILAFALTGYLLPWDQTGYWATKVATGIAGTSPLIGAELQQVAQGGNEYGNLTLTRFFAIHVFILPAALIGLVVVHIALFRRHGVTPKWGRSPAELERDTEPFWPDQMFKDIVAMAVAFSVLVGVNIYSHGVKLDGPADPASNFDARPEWYFRALFQLLKYFEGTLEHIVALGLPVVVGGVLLGLPFVDRGPDRSPRARIPYLTVLLIGALAAGALTYISFSEDAADEKLQERMLAAEEDAALARRLARENGVPAAGGTAVYTTAPHYRARTLWDEHCGPCHEGTELDGPRIAAGYNSREWIRGLLQNPDGDHYFGMLEWDEDLRMPPVELPAAEMDAVVEFVYAETGATDADKALAEKGQTLFDEGDCSDCHERDGVTESSAPNLGGRGTVDMLAAFIANAGQPHFFGEMNEMPEFSRPKLSEDDRYALAEYLVWLQAQPMIDEHEAP</sequence>
<keyword evidence="6 11" id="KW-0479">Metal-binding</keyword>
<evidence type="ECO:0000256" key="12">
    <source>
        <dbReference type="SAM" id="Phobius"/>
    </source>
</evidence>
<feature type="transmembrane region" description="Helical" evidence="12">
    <location>
        <begin position="88"/>
        <end position="110"/>
    </location>
</feature>
<dbReference type="PANTHER" id="PTHR19271">
    <property type="entry name" value="CYTOCHROME B"/>
    <property type="match status" value="1"/>
</dbReference>
<dbReference type="Proteomes" id="UP000001880">
    <property type="component" value="Chromosome"/>
</dbReference>
<dbReference type="SUPFAM" id="SSF46626">
    <property type="entry name" value="Cytochrome c"/>
    <property type="match status" value="2"/>
</dbReference>
<evidence type="ECO:0000313" key="16">
    <source>
        <dbReference type="EMBL" id="ACY16392.1"/>
    </source>
</evidence>
<evidence type="ECO:0000259" key="15">
    <source>
        <dbReference type="PROSITE" id="PS51007"/>
    </source>
</evidence>
<feature type="domain" description="Cytochrome b/b6 N-terminal region profile" evidence="13">
    <location>
        <begin position="4"/>
        <end position="215"/>
    </location>
</feature>
<dbReference type="GO" id="GO:0009055">
    <property type="term" value="F:electron transfer activity"/>
    <property type="evidence" value="ECO:0007669"/>
    <property type="project" value="InterPro"/>
</dbReference>
<keyword evidence="2" id="KW-0813">Transport</keyword>
<name>D0LZD0_HALO1</name>
<keyword evidence="9 11" id="KW-0408">Iron</keyword>
<dbReference type="Gene3D" id="1.20.810.10">
    <property type="entry name" value="Cytochrome Bc1 Complex, Chain C"/>
    <property type="match status" value="1"/>
</dbReference>
<evidence type="ECO:0000256" key="7">
    <source>
        <dbReference type="ARBA" id="ARBA00022982"/>
    </source>
</evidence>
<evidence type="ECO:0000256" key="5">
    <source>
        <dbReference type="ARBA" id="ARBA00022692"/>
    </source>
</evidence>
<feature type="transmembrane region" description="Helical" evidence="12">
    <location>
        <begin position="32"/>
        <end position="58"/>
    </location>
</feature>
<evidence type="ECO:0000313" key="17">
    <source>
        <dbReference type="Proteomes" id="UP000001880"/>
    </source>
</evidence>
<comment type="subcellular location">
    <subcellularLocation>
        <location evidence="1">Membrane</location>
        <topology evidence="1">Multi-pass membrane protein</topology>
    </subcellularLocation>
</comment>
<dbReference type="GO" id="GO:0022904">
    <property type="term" value="P:respiratory electron transport chain"/>
    <property type="evidence" value="ECO:0007669"/>
    <property type="project" value="InterPro"/>
</dbReference>
<dbReference type="CDD" id="cd00284">
    <property type="entry name" value="Cytochrome_b_N"/>
    <property type="match status" value="1"/>
</dbReference>
<dbReference type="InterPro" id="IPR027387">
    <property type="entry name" value="Cytb/b6-like_sf"/>
</dbReference>
<dbReference type="InterPro" id="IPR005798">
    <property type="entry name" value="Cyt_b/b6_C"/>
</dbReference>
<dbReference type="RefSeq" id="WP_012828991.1">
    <property type="nucleotide sequence ID" value="NC_013440.1"/>
</dbReference>
<dbReference type="Pfam" id="PF13442">
    <property type="entry name" value="Cytochrome_CBB3"/>
    <property type="match status" value="1"/>
</dbReference>
<dbReference type="eggNOG" id="COG2010">
    <property type="taxonomic scope" value="Bacteria"/>
</dbReference>
<evidence type="ECO:0000256" key="2">
    <source>
        <dbReference type="ARBA" id="ARBA00022448"/>
    </source>
</evidence>
<evidence type="ECO:0000259" key="14">
    <source>
        <dbReference type="PROSITE" id="PS51003"/>
    </source>
</evidence>
<feature type="transmembrane region" description="Helical" evidence="12">
    <location>
        <begin position="295"/>
        <end position="314"/>
    </location>
</feature>
<dbReference type="Pfam" id="PF00033">
    <property type="entry name" value="Cytochrome_B"/>
    <property type="match status" value="1"/>
</dbReference>
<keyword evidence="17" id="KW-1185">Reference proteome</keyword>
<gene>
    <name evidence="16" type="ordered locus">Hoch_3893</name>
</gene>
<dbReference type="Gene3D" id="1.10.760.10">
    <property type="entry name" value="Cytochrome c-like domain"/>
    <property type="match status" value="1"/>
</dbReference>
<dbReference type="PROSITE" id="PS51003">
    <property type="entry name" value="CYTB_CTER"/>
    <property type="match status" value="1"/>
</dbReference>
<feature type="transmembrane region" description="Helical" evidence="12">
    <location>
        <begin position="238"/>
        <end position="255"/>
    </location>
</feature>
<organism evidence="16 17">
    <name type="scientific">Haliangium ochraceum (strain DSM 14365 / JCM 11303 / SMP-2)</name>
    <dbReference type="NCBI Taxonomy" id="502025"/>
    <lineage>
        <taxon>Bacteria</taxon>
        <taxon>Pseudomonadati</taxon>
        <taxon>Myxococcota</taxon>
        <taxon>Polyangia</taxon>
        <taxon>Haliangiales</taxon>
        <taxon>Kofleriaceae</taxon>
        <taxon>Haliangium</taxon>
    </lineage>
</organism>
<dbReference type="PROSITE" id="PS51007">
    <property type="entry name" value="CYTC"/>
    <property type="match status" value="1"/>
</dbReference>
<dbReference type="HOGENOM" id="CLU_031114_4_1_7"/>
<keyword evidence="5 12" id="KW-0812">Transmembrane</keyword>
<feature type="transmembrane region" description="Helical" evidence="12">
    <location>
        <begin position="184"/>
        <end position="206"/>
    </location>
</feature>
<dbReference type="InterPro" id="IPR036909">
    <property type="entry name" value="Cyt_c-like_dom_sf"/>
</dbReference>
<keyword evidence="10 12" id="KW-0472">Membrane</keyword>
<dbReference type="InterPro" id="IPR048259">
    <property type="entry name" value="Cytochrome_b_N_euk/bac"/>
</dbReference>
<dbReference type="InterPro" id="IPR036150">
    <property type="entry name" value="Cyt_b/b6_C_sf"/>
</dbReference>
<feature type="domain" description="Cytochrome c" evidence="15">
    <location>
        <begin position="481"/>
        <end position="564"/>
    </location>
</feature>
<dbReference type="SUPFAM" id="SSF81342">
    <property type="entry name" value="Transmembrane di-heme cytochromes"/>
    <property type="match status" value="1"/>
</dbReference>
<dbReference type="EMBL" id="CP001804">
    <property type="protein sequence ID" value="ACY16392.1"/>
    <property type="molecule type" value="Genomic_DNA"/>
</dbReference>
<evidence type="ECO:0000256" key="1">
    <source>
        <dbReference type="ARBA" id="ARBA00004141"/>
    </source>
</evidence>
<accession>D0LZD0</accession>
<dbReference type="AlphaFoldDB" id="D0LZD0"/>
<keyword evidence="7" id="KW-0249">Electron transport</keyword>
<protein>
    <submittedName>
        <fullName evidence="16">Cytochrome b/b6 domain protein</fullName>
    </submittedName>
</protein>
<keyword evidence="3 11" id="KW-0349">Heme</keyword>
<dbReference type="InterPro" id="IPR005797">
    <property type="entry name" value="Cyt_b/b6_N"/>
</dbReference>